<comment type="caution">
    <text evidence="5">The sequence shown here is derived from an EMBL/GenBank/DDBJ whole genome shotgun (WGS) entry which is preliminary data.</text>
</comment>
<dbReference type="Pfam" id="PF02536">
    <property type="entry name" value="mTERF"/>
    <property type="match status" value="1"/>
</dbReference>
<dbReference type="PANTHER" id="PTHR13068">
    <property type="entry name" value="CGI-12 PROTEIN-RELATED"/>
    <property type="match status" value="1"/>
</dbReference>
<comment type="similarity">
    <text evidence="1">Belongs to the mTERF family.</text>
</comment>
<dbReference type="InterPro" id="IPR038538">
    <property type="entry name" value="MTERF_sf"/>
</dbReference>
<sequence length="551" mass="63696">MLNSQYPQLATYGVVKKVEPLLGIRPDSPRFLDGVEIVKSFSEATLNKKLRIFRSFGWTEDEIVRMTGSLPSCLRRSEDTIKASLEWFKENPGYGGAYLSTHPKLLVYSLEKRVVPRYQVWVTLWVKGLLKNRWFSLCSLVALSEEKFVRDFVLPYCEVVPSLHEDYTNSTCLKINYYERAGRTVVNRSLMIASQTLWRLKLRVSKQRIFAKDKAFWDIDCVIPMAISDMSEEDEIIFKRRQLPSKEAASSRVRSWIVSDDDDDEFITLQQSDSVLEEEDEEEFDNEAAIVHAVLTDSQVSDCPLNKYRTKFDDEVEETLKEHLPKLHHIKELRYGISCSRVISRLQAKGFSCPSNLNEEDEDVISRRRYLPKKLFHLDEECSRLSEVVEIWWRNRGAKNQMTIFSSQDEEEFGNEAAIVHAVLTDSEVSDCPICPVTPPIRVSDANHLNENMEEEEGEDRISALPDCLILEILSRLPKTKEAIKTSSLSKRWQYVWTSVPNLIFIHDAPYSDVYAPLRIPYFFTNVISRLQAKGFTCPSNLKYADSEYTD</sequence>
<evidence type="ECO:0000256" key="1">
    <source>
        <dbReference type="ARBA" id="ARBA00007692"/>
    </source>
</evidence>
<dbReference type="InterPro" id="IPR053781">
    <property type="entry name" value="F-box_AtFBL13-like"/>
</dbReference>
<keyword evidence="3" id="KW-0809">Transit peptide</keyword>
<gene>
    <name evidence="5" type="ORF">Tco_1015485</name>
</gene>
<dbReference type="InterPro" id="IPR036047">
    <property type="entry name" value="F-box-like_dom_sf"/>
</dbReference>
<organism evidence="5 6">
    <name type="scientific">Tanacetum coccineum</name>
    <dbReference type="NCBI Taxonomy" id="301880"/>
    <lineage>
        <taxon>Eukaryota</taxon>
        <taxon>Viridiplantae</taxon>
        <taxon>Streptophyta</taxon>
        <taxon>Embryophyta</taxon>
        <taxon>Tracheophyta</taxon>
        <taxon>Spermatophyta</taxon>
        <taxon>Magnoliopsida</taxon>
        <taxon>eudicotyledons</taxon>
        <taxon>Gunneridae</taxon>
        <taxon>Pentapetalae</taxon>
        <taxon>asterids</taxon>
        <taxon>campanulids</taxon>
        <taxon>Asterales</taxon>
        <taxon>Asteraceae</taxon>
        <taxon>Asteroideae</taxon>
        <taxon>Anthemideae</taxon>
        <taxon>Anthemidinae</taxon>
        <taxon>Tanacetum</taxon>
    </lineage>
</organism>
<dbReference type="PANTHER" id="PTHR13068:SF231">
    <property type="entry name" value="TRANSCRIPTION TERMINATION FACTOR MTERF2, CHLOROPLASTIC-LIKE"/>
    <property type="match status" value="1"/>
</dbReference>
<dbReference type="SMART" id="SM00256">
    <property type="entry name" value="FBOX"/>
    <property type="match status" value="1"/>
</dbReference>
<reference evidence="5" key="1">
    <citation type="journal article" date="2022" name="Int. J. Mol. Sci.">
        <title>Draft Genome of Tanacetum Coccineum: Genomic Comparison of Closely Related Tanacetum-Family Plants.</title>
        <authorList>
            <person name="Yamashiro T."/>
            <person name="Shiraishi A."/>
            <person name="Nakayama K."/>
            <person name="Satake H."/>
        </authorList>
    </citation>
    <scope>NUCLEOTIDE SEQUENCE</scope>
</reference>
<keyword evidence="6" id="KW-1185">Reference proteome</keyword>
<dbReference type="InterPro" id="IPR001810">
    <property type="entry name" value="F-box_dom"/>
</dbReference>
<reference evidence="5" key="2">
    <citation type="submission" date="2022-01" db="EMBL/GenBank/DDBJ databases">
        <authorList>
            <person name="Yamashiro T."/>
            <person name="Shiraishi A."/>
            <person name="Satake H."/>
            <person name="Nakayama K."/>
        </authorList>
    </citation>
    <scope>NUCLEOTIDE SEQUENCE</scope>
</reference>
<evidence type="ECO:0000313" key="6">
    <source>
        <dbReference type="Proteomes" id="UP001151760"/>
    </source>
</evidence>
<evidence type="ECO:0000256" key="3">
    <source>
        <dbReference type="ARBA" id="ARBA00022946"/>
    </source>
</evidence>
<dbReference type="InterPro" id="IPR003690">
    <property type="entry name" value="MTERF"/>
</dbReference>
<feature type="domain" description="F-box" evidence="4">
    <location>
        <begin position="465"/>
        <end position="506"/>
    </location>
</feature>
<accession>A0ABQ5FM34</accession>
<proteinExistence type="inferred from homology"/>
<keyword evidence="2" id="KW-0805">Transcription regulation</keyword>
<evidence type="ECO:0000259" key="4">
    <source>
        <dbReference type="SMART" id="SM00256"/>
    </source>
</evidence>
<keyword evidence="2" id="KW-0804">Transcription</keyword>
<dbReference type="Gene3D" id="1.20.1280.50">
    <property type="match status" value="1"/>
</dbReference>
<dbReference type="SUPFAM" id="SSF81383">
    <property type="entry name" value="F-box domain"/>
    <property type="match status" value="1"/>
</dbReference>
<protein>
    <submittedName>
        <fullName evidence="5">Mitochodrial transcription termination factor</fullName>
    </submittedName>
</protein>
<evidence type="ECO:0000256" key="2">
    <source>
        <dbReference type="ARBA" id="ARBA00022472"/>
    </source>
</evidence>
<dbReference type="EMBL" id="BQNB010017507">
    <property type="protein sequence ID" value="GJT64005.1"/>
    <property type="molecule type" value="Genomic_DNA"/>
</dbReference>
<keyword evidence="2" id="KW-0806">Transcription termination</keyword>
<dbReference type="Pfam" id="PF00646">
    <property type="entry name" value="F-box"/>
    <property type="match status" value="1"/>
</dbReference>
<name>A0ABQ5FM34_9ASTR</name>
<dbReference type="CDD" id="cd22160">
    <property type="entry name" value="F-box_AtFBL13-like"/>
    <property type="match status" value="1"/>
</dbReference>
<dbReference type="Proteomes" id="UP001151760">
    <property type="component" value="Unassembled WGS sequence"/>
</dbReference>
<dbReference type="Gene3D" id="1.25.70.10">
    <property type="entry name" value="Transcription termination factor 3, mitochondrial"/>
    <property type="match status" value="1"/>
</dbReference>
<evidence type="ECO:0000313" key="5">
    <source>
        <dbReference type="EMBL" id="GJT64005.1"/>
    </source>
</evidence>